<dbReference type="Proteomes" id="UP000773064">
    <property type="component" value="Unassembled WGS sequence"/>
</dbReference>
<gene>
    <name evidence="1" type="ORF">JS528_09580</name>
</gene>
<sequence>MEVKAAARSGGQTVTVSAAPGTGLQRRYMVTDADKTPNVSYDTVVDLASGWAALPDTGEIAGAEGQIVTVVDNTTQGAKARALGTAILPAPLA</sequence>
<accession>A0ABS5URY8</accession>
<reference evidence="1 2" key="1">
    <citation type="journal article" date="2021" name="Environ. Microbiol.">
        <title>Genetic insights into the dark matter of the mammalian gut microbiota through targeted genome reconstruction.</title>
        <authorList>
            <person name="Lugli G.A."/>
            <person name="Alessandri G."/>
            <person name="Milani C."/>
            <person name="Viappiani A."/>
            <person name="Fontana F."/>
            <person name="Tarracchini C."/>
            <person name="Mancabelli L."/>
            <person name="Argentini C."/>
            <person name="Ruiz L."/>
            <person name="Margolles A."/>
            <person name="van Sinderen D."/>
            <person name="Turroni F."/>
            <person name="Ventura M."/>
        </authorList>
    </citation>
    <scope>NUCLEOTIDE SEQUENCE [LARGE SCALE GENOMIC DNA]</scope>
    <source>
        <strain evidence="1 2">MA2</strain>
    </source>
</reference>
<evidence type="ECO:0000313" key="2">
    <source>
        <dbReference type="Proteomes" id="UP000773064"/>
    </source>
</evidence>
<evidence type="ECO:0000313" key="1">
    <source>
        <dbReference type="EMBL" id="MBT1173585.1"/>
    </source>
</evidence>
<protein>
    <submittedName>
        <fullName evidence="1">Uncharacterized protein</fullName>
    </submittedName>
</protein>
<dbReference type="EMBL" id="JAFEJS010000012">
    <property type="protein sequence ID" value="MBT1173585.1"/>
    <property type="molecule type" value="Genomic_DNA"/>
</dbReference>
<name>A0ABS5URY8_9BIFI</name>
<organism evidence="1 2">
    <name type="scientific">Bifidobacterium santillanense</name>
    <dbReference type="NCBI Taxonomy" id="2809028"/>
    <lineage>
        <taxon>Bacteria</taxon>
        <taxon>Bacillati</taxon>
        <taxon>Actinomycetota</taxon>
        <taxon>Actinomycetes</taxon>
        <taxon>Bifidobacteriales</taxon>
        <taxon>Bifidobacteriaceae</taxon>
        <taxon>Bifidobacterium</taxon>
    </lineage>
</organism>
<comment type="caution">
    <text evidence="1">The sequence shown here is derived from an EMBL/GenBank/DDBJ whole genome shotgun (WGS) entry which is preliminary data.</text>
</comment>
<keyword evidence="2" id="KW-1185">Reference proteome</keyword>
<proteinExistence type="predicted"/>